<feature type="compositionally biased region" description="Low complexity" evidence="2">
    <location>
        <begin position="204"/>
        <end position="225"/>
    </location>
</feature>
<feature type="domain" description="C2H2-type" evidence="3">
    <location>
        <begin position="280"/>
        <end position="317"/>
    </location>
</feature>
<sequence length="410" mass="45471">MSTPSFAYESGFFEYDQMDAFFSEIGFHNPTLNSIYGYEHITGSSETCNPVDVMGPEIDFSDFLRDGWSDTTVPPNDRSEVPIAPDGLVPIRPVTPPISVVAIPAPLFPSTPKRPSLEVTASVANTGLLSPPPSDRPARTRRHNAYDEICQLSNLGLNTPRPKKPSTEPTPVFTTPLPPVSCVLRTPATPTDYHDVGMGFLPPSSCHSSSSNLSSSTSSPIESSSNIFGSPPSPPETPVRRPTRRSGVDRLRLSHKDSDEKRSFRPYSNPTPSGDRQRPHGCRHPGNIVPGDVPCSKNFARMHDWVRHQYVHTGYTPFRCLNCDKEFKRSDARGRHWDNKPICEAEHMDAIRQGLLLGQITADHPDVPILRRRAQKVEYQKESKGTGIPLQDLKDTMQRVKRENVVGPGF</sequence>
<evidence type="ECO:0000313" key="5">
    <source>
        <dbReference type="Proteomes" id="UP000663861"/>
    </source>
</evidence>
<dbReference type="PROSITE" id="PS50157">
    <property type="entry name" value="ZINC_FINGER_C2H2_2"/>
    <property type="match status" value="1"/>
</dbReference>
<evidence type="ECO:0000313" key="4">
    <source>
        <dbReference type="EMBL" id="CAE6466365.1"/>
    </source>
</evidence>
<proteinExistence type="predicted"/>
<evidence type="ECO:0000256" key="1">
    <source>
        <dbReference type="PROSITE-ProRule" id="PRU00042"/>
    </source>
</evidence>
<keyword evidence="1" id="KW-0479">Metal-binding</keyword>
<feature type="region of interest" description="Disordered" evidence="2">
    <location>
        <begin position="152"/>
        <end position="173"/>
    </location>
</feature>
<protein>
    <recommendedName>
        <fullName evidence="3">C2H2-type domain-containing protein</fullName>
    </recommendedName>
</protein>
<dbReference type="EMBL" id="CAJMWY010001400">
    <property type="protein sequence ID" value="CAE6466365.1"/>
    <property type="molecule type" value="Genomic_DNA"/>
</dbReference>
<comment type="caution">
    <text evidence="4">The sequence shown here is derived from an EMBL/GenBank/DDBJ whole genome shotgun (WGS) entry which is preliminary data.</text>
</comment>
<gene>
    <name evidence="4" type="ORF">RDB_LOCUS75007</name>
</gene>
<dbReference type="InterPro" id="IPR036236">
    <property type="entry name" value="Znf_C2H2_sf"/>
</dbReference>
<feature type="region of interest" description="Disordered" evidence="2">
    <location>
        <begin position="204"/>
        <end position="289"/>
    </location>
</feature>
<name>A0A8H3GQ08_9AGAM</name>
<keyword evidence="1" id="KW-0862">Zinc</keyword>
<reference evidence="4" key="1">
    <citation type="submission" date="2021-01" db="EMBL/GenBank/DDBJ databases">
        <authorList>
            <person name="Kaushik A."/>
        </authorList>
    </citation>
    <scope>NUCLEOTIDE SEQUENCE</scope>
    <source>
        <strain evidence="4">AG4-RS23</strain>
    </source>
</reference>
<evidence type="ECO:0000256" key="2">
    <source>
        <dbReference type="SAM" id="MobiDB-lite"/>
    </source>
</evidence>
<organism evidence="4 5">
    <name type="scientific">Rhizoctonia solani</name>
    <dbReference type="NCBI Taxonomy" id="456999"/>
    <lineage>
        <taxon>Eukaryota</taxon>
        <taxon>Fungi</taxon>
        <taxon>Dikarya</taxon>
        <taxon>Basidiomycota</taxon>
        <taxon>Agaricomycotina</taxon>
        <taxon>Agaricomycetes</taxon>
        <taxon>Cantharellales</taxon>
        <taxon>Ceratobasidiaceae</taxon>
        <taxon>Rhizoctonia</taxon>
    </lineage>
</organism>
<dbReference type="GO" id="GO:0008270">
    <property type="term" value="F:zinc ion binding"/>
    <property type="evidence" value="ECO:0007669"/>
    <property type="project" value="UniProtKB-KW"/>
</dbReference>
<evidence type="ECO:0000259" key="3">
    <source>
        <dbReference type="PROSITE" id="PS50157"/>
    </source>
</evidence>
<dbReference type="SUPFAM" id="SSF57667">
    <property type="entry name" value="beta-beta-alpha zinc fingers"/>
    <property type="match status" value="1"/>
</dbReference>
<keyword evidence="1" id="KW-0863">Zinc-finger</keyword>
<dbReference type="Proteomes" id="UP000663861">
    <property type="component" value="Unassembled WGS sequence"/>
</dbReference>
<accession>A0A8H3GQ08</accession>
<feature type="compositionally biased region" description="Basic and acidic residues" evidence="2">
    <location>
        <begin position="246"/>
        <end position="263"/>
    </location>
</feature>
<dbReference type="InterPro" id="IPR013087">
    <property type="entry name" value="Znf_C2H2_type"/>
</dbReference>
<dbReference type="Gene3D" id="3.30.160.60">
    <property type="entry name" value="Classic Zinc Finger"/>
    <property type="match status" value="1"/>
</dbReference>
<dbReference type="AlphaFoldDB" id="A0A8H3GQ08"/>